<feature type="transmembrane region" description="Helical" evidence="8">
    <location>
        <begin position="358"/>
        <end position="378"/>
    </location>
</feature>
<feature type="transmembrane region" description="Helical" evidence="8">
    <location>
        <begin position="500"/>
        <end position="519"/>
    </location>
</feature>
<dbReference type="Gene3D" id="1.20.1530.20">
    <property type="match status" value="1"/>
</dbReference>
<comment type="similarity">
    <text evidence="2">Belongs to the monovalent cation:proton antiporter 2 (CPA2) transporter (TC 2.A.37) family.</text>
</comment>
<feature type="transmembrane region" description="Helical" evidence="8">
    <location>
        <begin position="120"/>
        <end position="138"/>
    </location>
</feature>
<feature type="transmembrane region" description="Helical" evidence="8">
    <location>
        <begin position="418"/>
        <end position="445"/>
    </location>
</feature>
<name>A0ABV3ZCD4_9BACT</name>
<keyword evidence="6 8" id="KW-1133">Transmembrane helix</keyword>
<evidence type="ECO:0000256" key="3">
    <source>
        <dbReference type="ARBA" id="ARBA00022448"/>
    </source>
</evidence>
<evidence type="ECO:0000313" key="11">
    <source>
        <dbReference type="Proteomes" id="UP001560573"/>
    </source>
</evidence>
<evidence type="ECO:0000256" key="7">
    <source>
        <dbReference type="ARBA" id="ARBA00023136"/>
    </source>
</evidence>
<proteinExistence type="inferred from homology"/>
<feature type="domain" description="RCK C-terminal" evidence="9">
    <location>
        <begin position="571"/>
        <end position="655"/>
    </location>
</feature>
<dbReference type="EMBL" id="JAULBC010000002">
    <property type="protein sequence ID" value="MEX6687245.1"/>
    <property type="molecule type" value="Genomic_DNA"/>
</dbReference>
<feature type="transmembrane region" description="Helical" evidence="8">
    <location>
        <begin position="32"/>
        <end position="49"/>
    </location>
</feature>
<feature type="transmembrane region" description="Helical" evidence="8">
    <location>
        <begin position="6"/>
        <end position="25"/>
    </location>
</feature>
<evidence type="ECO:0000259" key="9">
    <source>
        <dbReference type="PROSITE" id="PS51202"/>
    </source>
</evidence>
<keyword evidence="4" id="KW-0633">Potassium transport</keyword>
<keyword evidence="11" id="KW-1185">Reference proteome</keyword>
<keyword evidence="4" id="KW-0406">Ion transport</keyword>
<feature type="transmembrane region" description="Helical" evidence="8">
    <location>
        <begin position="295"/>
        <end position="320"/>
    </location>
</feature>
<keyword evidence="3" id="KW-0813">Transport</keyword>
<dbReference type="SUPFAM" id="SSF116726">
    <property type="entry name" value="TrkA C-terminal domain-like"/>
    <property type="match status" value="2"/>
</dbReference>
<keyword evidence="5 8" id="KW-0812">Transmembrane</keyword>
<feature type="transmembrane region" description="Helical" evidence="8">
    <location>
        <begin position="61"/>
        <end position="80"/>
    </location>
</feature>
<dbReference type="Gene3D" id="3.30.70.1450">
    <property type="entry name" value="Regulator of K+ conductance, C-terminal domain"/>
    <property type="match status" value="2"/>
</dbReference>
<evidence type="ECO:0000256" key="1">
    <source>
        <dbReference type="ARBA" id="ARBA00004141"/>
    </source>
</evidence>
<comment type="subcellular location">
    <subcellularLocation>
        <location evidence="1">Membrane</location>
        <topology evidence="1">Multi-pass membrane protein</topology>
    </subcellularLocation>
</comment>
<keyword evidence="7 8" id="KW-0472">Membrane</keyword>
<dbReference type="Proteomes" id="UP001560573">
    <property type="component" value="Unassembled WGS sequence"/>
</dbReference>
<keyword evidence="4" id="KW-0630">Potassium</keyword>
<accession>A0ABV3ZCD4</accession>
<sequence length="740" mass="82155">MIHIPQLIIDLGLILAVAAVVTLLFKKLKQPLVLGYIIAGLLVSPNFKLFPSITDHENIEVWAEIGVIILLFSLGLEFSFKKLIKVGGSSSITALVQIICMIALGYLTGQLMHWSQMDSIFLGAILSMSSTTIILRAFDELNVKNKKFAGVVFGALIIEDLVAIVLMVLLSTIAVSREFAGWDMLLSISKLLFFLILWFVSGIFFIPTFLKKAKVLMNDETMLIVSLGLCFVMVFLAGKAGFSPALGAFIMGSILAETRQGEKIEHLVAPVKDLFGAVFFVSVGMLINPSTLLDYIWPILIVTLITIIGKTFGTMLGALISGQPLKQSVQAGMSLAQIGEFSFIIATLGVTLKVTSDFLYPIVVAVSAITTFTTPYFIKASTPVYNWLEKKLPPKLINKLAGYSSATDSIRSVSDWRVVVRATVVQVIVCSVILTGVSLIASRYISPMFASGKNGNWIPLIITVVTILISSPFIWALAIRKIQPEKTIKLLSNAKYKTPLQVLQLIRILIAMFFVGMILNNLLSSYVAFGAFILVAIVIGFNYKKLQLVYDKIEQRFISNFNEKEKMQEKESGSHLAPWDAHMASFTLSPDFTQIGTTLNELQLREKMGINIVLIKRGNFTIMLPQRDERLYPSDILHVIGTDEQLETFRNYLQEHSKQTPVHVSTEDDILLQQMEVKKDSEFVGKTIKDSAIRERTKGLVVGIERDGNRILNPSSTLVLHEKDVLWIAGNRKRLRLLAK</sequence>
<feature type="domain" description="RCK C-terminal" evidence="9">
    <location>
        <begin position="660"/>
        <end position="740"/>
    </location>
</feature>
<dbReference type="Pfam" id="PF00999">
    <property type="entry name" value="Na_H_Exchanger"/>
    <property type="match status" value="1"/>
</dbReference>
<dbReference type="InterPro" id="IPR038770">
    <property type="entry name" value="Na+/solute_symporter_sf"/>
</dbReference>
<feature type="transmembrane region" description="Helical" evidence="8">
    <location>
        <begin position="191"/>
        <end position="210"/>
    </location>
</feature>
<dbReference type="Pfam" id="PF02080">
    <property type="entry name" value="TrkA_C"/>
    <property type="match status" value="2"/>
</dbReference>
<dbReference type="PROSITE" id="PS51202">
    <property type="entry name" value="RCK_C"/>
    <property type="match status" value="2"/>
</dbReference>
<feature type="transmembrane region" description="Helical" evidence="8">
    <location>
        <begin position="92"/>
        <end position="114"/>
    </location>
</feature>
<evidence type="ECO:0000256" key="6">
    <source>
        <dbReference type="ARBA" id="ARBA00022989"/>
    </source>
</evidence>
<dbReference type="InterPro" id="IPR036721">
    <property type="entry name" value="RCK_C_sf"/>
</dbReference>
<comment type="caution">
    <text evidence="10">The sequence shown here is derived from an EMBL/GenBank/DDBJ whole genome shotgun (WGS) entry which is preliminary data.</text>
</comment>
<protein>
    <submittedName>
        <fullName evidence="10">Cation:proton antiporter</fullName>
    </submittedName>
</protein>
<reference evidence="10 11" key="1">
    <citation type="submission" date="2023-07" db="EMBL/GenBank/DDBJ databases">
        <authorList>
            <person name="Lian W.-H."/>
        </authorList>
    </citation>
    <scope>NUCLEOTIDE SEQUENCE [LARGE SCALE GENOMIC DNA]</scope>
    <source>
        <strain evidence="10 11">SYSU DXS3180</strain>
    </source>
</reference>
<dbReference type="PANTHER" id="PTHR42751">
    <property type="entry name" value="SODIUM/HYDROGEN EXCHANGER FAMILY/TRKA DOMAIN PROTEIN"/>
    <property type="match status" value="1"/>
</dbReference>
<feature type="transmembrane region" description="Helical" evidence="8">
    <location>
        <begin position="525"/>
        <end position="543"/>
    </location>
</feature>
<dbReference type="InterPro" id="IPR006153">
    <property type="entry name" value="Cation/H_exchanger_TM"/>
</dbReference>
<feature type="transmembrane region" description="Helical" evidence="8">
    <location>
        <begin position="457"/>
        <end position="479"/>
    </location>
</feature>
<gene>
    <name evidence="10" type="ORF">QTN47_07050</name>
</gene>
<dbReference type="PANTHER" id="PTHR42751:SF3">
    <property type="entry name" value="SODIUM_GLUTAMATE SYMPORTER"/>
    <property type="match status" value="1"/>
</dbReference>
<evidence type="ECO:0000256" key="5">
    <source>
        <dbReference type="ARBA" id="ARBA00022692"/>
    </source>
</evidence>
<feature type="transmembrane region" description="Helical" evidence="8">
    <location>
        <begin position="150"/>
        <end position="171"/>
    </location>
</feature>
<evidence type="ECO:0000313" key="10">
    <source>
        <dbReference type="EMBL" id="MEX6687245.1"/>
    </source>
</evidence>
<dbReference type="RefSeq" id="WP_369328649.1">
    <property type="nucleotide sequence ID" value="NZ_JAULBC010000002.1"/>
</dbReference>
<organism evidence="10 11">
    <name type="scientific">Danxiaibacter flavus</name>
    <dbReference type="NCBI Taxonomy" id="3049108"/>
    <lineage>
        <taxon>Bacteria</taxon>
        <taxon>Pseudomonadati</taxon>
        <taxon>Bacteroidota</taxon>
        <taxon>Chitinophagia</taxon>
        <taxon>Chitinophagales</taxon>
        <taxon>Chitinophagaceae</taxon>
        <taxon>Danxiaibacter</taxon>
    </lineage>
</organism>
<evidence type="ECO:0000256" key="2">
    <source>
        <dbReference type="ARBA" id="ARBA00005551"/>
    </source>
</evidence>
<evidence type="ECO:0000256" key="8">
    <source>
        <dbReference type="SAM" id="Phobius"/>
    </source>
</evidence>
<dbReference type="InterPro" id="IPR006037">
    <property type="entry name" value="RCK_C"/>
</dbReference>
<evidence type="ECO:0000256" key="4">
    <source>
        <dbReference type="ARBA" id="ARBA00022538"/>
    </source>
</evidence>
<feature type="transmembrane region" description="Helical" evidence="8">
    <location>
        <begin position="222"/>
        <end position="242"/>
    </location>
</feature>